<dbReference type="PANTHER" id="PTHR12159:SF9">
    <property type="entry name" value="G_T MISMATCH-SPECIFIC THYMINE DNA GLYCOSYLASE"/>
    <property type="match status" value="1"/>
</dbReference>
<dbReference type="EMBL" id="KI669498">
    <property type="protein sequence ID" value="OCF35635.1"/>
    <property type="molecule type" value="Genomic_DNA"/>
</dbReference>
<feature type="region of interest" description="Disordered" evidence="4">
    <location>
        <begin position="535"/>
        <end position="558"/>
    </location>
</feature>
<keyword evidence="7" id="KW-1185">Reference proteome</keyword>
<evidence type="ECO:0000313" key="6">
    <source>
        <dbReference type="EMBL" id="OCF35635.1"/>
    </source>
</evidence>
<dbReference type="InterPro" id="IPR015637">
    <property type="entry name" value="MUG/TDG"/>
</dbReference>
<evidence type="ECO:0000256" key="1">
    <source>
        <dbReference type="ARBA" id="ARBA00022763"/>
    </source>
</evidence>
<keyword evidence="3" id="KW-0234">DNA repair</keyword>
<keyword evidence="2" id="KW-0378">Hydrolase</keyword>
<feature type="compositionally biased region" description="Low complexity" evidence="4">
    <location>
        <begin position="34"/>
        <end position="46"/>
    </location>
</feature>
<dbReference type="InterPro" id="IPR005122">
    <property type="entry name" value="Uracil-DNA_glycosylase-like"/>
</dbReference>
<evidence type="ECO:0000256" key="4">
    <source>
        <dbReference type="SAM" id="MobiDB-lite"/>
    </source>
</evidence>
<feature type="region of interest" description="Disordered" evidence="4">
    <location>
        <begin position="380"/>
        <end position="439"/>
    </location>
</feature>
<sequence length="558" mass="62344">MADHEHKLNSEQSPASKAFADRLAKYAYMVSDQATSSSSTASSFAAKLPVPNTRVLRSSTLAVENSKKNEKSGRSEADRSRKTLQLTYPDKRRRGSRSRSRDQDDDDEYGDGESYQRLDLVEDERIEFERDTEYLDGAAASERTRKRKRQAVEGSSMPSEGKSAIVKGKNQAKVPRGYAPPEAYEHLRPVNDLLREGLEVVFCGINPGKRSSTMGHHFSHPTNKFWVSLTPRLLDPTEDYLMVQEFNFGLTNLVDRPTSEQSELSTLEMRLNVYKLTQKFLKHKPKVVCFVGKKIWDVYESVVRKTSVPVEADVRMMEQDTPDHSNAGGEVIKKEPLDIDQVKLEPIAKNLTSRASCSLSVPPLKVEPAQADIKPDLQSADTSYANRPSSIAQSNPPSPLKPVKKEESVATDVTKQPSRKLHAKAPKAPVQPFDPTKPRRFRLPHACIGHVDSESALGIEAGRTTQSWTYFWVVPNTSGLERTQLPQQVINFTALRVFTESLDRGWTLPATEDGWLDIDPDGVRQTVDQIRAAQLPEGIPRSRSVHSTSKKSANNALP</sequence>
<protein>
    <recommendedName>
        <fullName evidence="5">Uracil-DNA glycosylase-like domain-containing protein</fullName>
    </recommendedName>
</protein>
<keyword evidence="1" id="KW-0227">DNA damage</keyword>
<dbReference type="GO" id="GO:0008263">
    <property type="term" value="F:pyrimidine-specific mismatch base pair DNA N-glycosylase activity"/>
    <property type="evidence" value="ECO:0007669"/>
    <property type="project" value="TreeGrafter"/>
</dbReference>
<dbReference type="SUPFAM" id="SSF52141">
    <property type="entry name" value="Uracil-DNA glycosylase-like"/>
    <property type="match status" value="1"/>
</dbReference>
<evidence type="ECO:0000259" key="5">
    <source>
        <dbReference type="Pfam" id="PF03167"/>
    </source>
</evidence>
<feature type="region of interest" description="Disordered" evidence="4">
    <location>
        <begin position="31"/>
        <end position="174"/>
    </location>
</feature>
<feature type="compositionally biased region" description="Polar residues" evidence="4">
    <location>
        <begin position="545"/>
        <end position="558"/>
    </location>
</feature>
<name>A0A1B9GXG1_9TREE</name>
<dbReference type="InterPro" id="IPR036895">
    <property type="entry name" value="Uracil-DNA_glycosylase-like_sf"/>
</dbReference>
<dbReference type="CDD" id="cd10028">
    <property type="entry name" value="UDG-F2_TDG_MUG"/>
    <property type="match status" value="1"/>
</dbReference>
<dbReference type="Pfam" id="PF03167">
    <property type="entry name" value="UDG"/>
    <property type="match status" value="1"/>
</dbReference>
<dbReference type="Proteomes" id="UP000092666">
    <property type="component" value="Unassembled WGS sequence"/>
</dbReference>
<dbReference type="GO" id="GO:0006285">
    <property type="term" value="P:base-excision repair, AP site formation"/>
    <property type="evidence" value="ECO:0007669"/>
    <property type="project" value="InterPro"/>
</dbReference>
<evidence type="ECO:0000313" key="7">
    <source>
        <dbReference type="Proteomes" id="UP000092666"/>
    </source>
</evidence>
<dbReference type="PANTHER" id="PTHR12159">
    <property type="entry name" value="G/T AND G/U MISMATCH-SPECIFIC DNA GLYCOSYLASE"/>
    <property type="match status" value="1"/>
</dbReference>
<reference evidence="7" key="2">
    <citation type="submission" date="2013-12" db="EMBL/GenBank/DDBJ databases">
        <title>Evolution of pathogenesis and genome organization in the Tremellales.</title>
        <authorList>
            <person name="Cuomo C."/>
            <person name="Litvintseva A."/>
            <person name="Heitman J."/>
            <person name="Chen Y."/>
            <person name="Sun S."/>
            <person name="Springer D."/>
            <person name="Dromer F."/>
            <person name="Young S."/>
            <person name="Zeng Q."/>
            <person name="Chapman S."/>
            <person name="Gujja S."/>
            <person name="Saif S."/>
            <person name="Birren B."/>
        </authorList>
    </citation>
    <scope>NUCLEOTIDE SEQUENCE [LARGE SCALE GENOMIC DNA]</scope>
    <source>
        <strain evidence="7">BCC8398</strain>
    </source>
</reference>
<dbReference type="OrthoDB" id="565731at2759"/>
<proteinExistence type="predicted"/>
<feature type="compositionally biased region" description="Polar residues" evidence="4">
    <location>
        <begin position="380"/>
        <end position="395"/>
    </location>
</feature>
<feature type="domain" description="Uracil-DNA glycosylase-like" evidence="5">
    <location>
        <begin position="197"/>
        <end position="302"/>
    </location>
</feature>
<dbReference type="Gene3D" id="3.40.470.10">
    <property type="entry name" value="Uracil-DNA glycosylase-like domain"/>
    <property type="match status" value="1"/>
</dbReference>
<dbReference type="STRING" id="1296120.A0A1B9GXG1"/>
<gene>
    <name evidence="6" type="ORF">I316_02690</name>
</gene>
<accession>A0A1B9GXG1</accession>
<reference evidence="6 7" key="1">
    <citation type="submission" date="2013-07" db="EMBL/GenBank/DDBJ databases">
        <title>The Genome Sequence of Cryptococcus heveanensis BCC8398.</title>
        <authorList>
            <consortium name="The Broad Institute Genome Sequencing Platform"/>
            <person name="Cuomo C."/>
            <person name="Litvintseva A."/>
            <person name="Chen Y."/>
            <person name="Heitman J."/>
            <person name="Sun S."/>
            <person name="Springer D."/>
            <person name="Dromer F."/>
            <person name="Young S.K."/>
            <person name="Zeng Q."/>
            <person name="Gargeya S."/>
            <person name="Fitzgerald M."/>
            <person name="Abouelleil A."/>
            <person name="Alvarado L."/>
            <person name="Berlin A.M."/>
            <person name="Chapman S.B."/>
            <person name="Dewar J."/>
            <person name="Goldberg J."/>
            <person name="Griggs A."/>
            <person name="Gujja S."/>
            <person name="Hansen M."/>
            <person name="Howarth C."/>
            <person name="Imamovic A."/>
            <person name="Larimer J."/>
            <person name="McCowan C."/>
            <person name="Murphy C."/>
            <person name="Pearson M."/>
            <person name="Priest M."/>
            <person name="Roberts A."/>
            <person name="Saif S."/>
            <person name="Shea T."/>
            <person name="Sykes S."/>
            <person name="Wortman J."/>
            <person name="Nusbaum C."/>
            <person name="Birren B."/>
        </authorList>
    </citation>
    <scope>NUCLEOTIDE SEQUENCE [LARGE SCALE GENOMIC DNA]</scope>
    <source>
        <strain evidence="6 7">BCC8398</strain>
    </source>
</reference>
<organism evidence="6 7">
    <name type="scientific">Kwoniella heveanensis BCC8398</name>
    <dbReference type="NCBI Taxonomy" id="1296120"/>
    <lineage>
        <taxon>Eukaryota</taxon>
        <taxon>Fungi</taxon>
        <taxon>Dikarya</taxon>
        <taxon>Basidiomycota</taxon>
        <taxon>Agaricomycotina</taxon>
        <taxon>Tremellomycetes</taxon>
        <taxon>Tremellales</taxon>
        <taxon>Cryptococcaceae</taxon>
        <taxon>Kwoniella</taxon>
    </lineage>
</organism>
<evidence type="ECO:0000256" key="2">
    <source>
        <dbReference type="ARBA" id="ARBA00022801"/>
    </source>
</evidence>
<evidence type="ECO:0000256" key="3">
    <source>
        <dbReference type="ARBA" id="ARBA00023204"/>
    </source>
</evidence>
<dbReference type="GO" id="GO:0004844">
    <property type="term" value="F:uracil DNA N-glycosylase activity"/>
    <property type="evidence" value="ECO:0007669"/>
    <property type="project" value="TreeGrafter"/>
</dbReference>
<feature type="compositionally biased region" description="Basic and acidic residues" evidence="4">
    <location>
        <begin position="65"/>
        <end position="81"/>
    </location>
</feature>
<dbReference type="AlphaFoldDB" id="A0A1B9GXG1"/>